<evidence type="ECO:0008006" key="3">
    <source>
        <dbReference type="Google" id="ProtNLM"/>
    </source>
</evidence>
<dbReference type="EMBL" id="CP046400">
    <property type="protein sequence ID" value="QGY40049.1"/>
    <property type="molecule type" value="Genomic_DNA"/>
</dbReference>
<reference evidence="1 2" key="1">
    <citation type="submission" date="2019-11" db="EMBL/GenBank/DDBJ databases">
        <authorList>
            <person name="Zheng R.K."/>
            <person name="Sun C.M."/>
        </authorList>
    </citation>
    <scope>NUCLEOTIDE SEQUENCE [LARGE SCALE GENOMIC DNA]</scope>
    <source>
        <strain evidence="1 2">SRB007</strain>
    </source>
</reference>
<proteinExistence type="predicted"/>
<keyword evidence="2" id="KW-1185">Reference proteome</keyword>
<organism evidence="1 2">
    <name type="scientific">Pseudodesulfovibrio cashew</name>
    <dbReference type="NCBI Taxonomy" id="2678688"/>
    <lineage>
        <taxon>Bacteria</taxon>
        <taxon>Pseudomonadati</taxon>
        <taxon>Thermodesulfobacteriota</taxon>
        <taxon>Desulfovibrionia</taxon>
        <taxon>Desulfovibrionales</taxon>
        <taxon>Desulfovibrionaceae</taxon>
    </lineage>
</organism>
<protein>
    <recommendedName>
        <fullName evidence="3">STAS/SEC14 domain-containing protein</fullName>
    </recommendedName>
</protein>
<dbReference type="AlphaFoldDB" id="A0A6I6JFU8"/>
<dbReference type="KEGG" id="psel:GM415_07885"/>
<dbReference type="Proteomes" id="UP000428328">
    <property type="component" value="Chromosome"/>
</dbReference>
<evidence type="ECO:0000313" key="1">
    <source>
        <dbReference type="EMBL" id="QGY40049.1"/>
    </source>
</evidence>
<evidence type="ECO:0000313" key="2">
    <source>
        <dbReference type="Proteomes" id="UP000428328"/>
    </source>
</evidence>
<accession>A0A6I6JFU8</accession>
<name>A0A6I6JFU8_9BACT</name>
<sequence length="122" mass="14127">MIKYQTEIKTNYLLVHVEGETDNANDMVSYLDGLLAEPASREADRFLLDHRDLQFQGEHEESYDVAVWAMERISRERPMKVALLVRPERMALARIYETIGVHAGMKIKVFNKLKMASVWLSS</sequence>
<dbReference type="RefSeq" id="WP_158947273.1">
    <property type="nucleotide sequence ID" value="NZ_CP046400.1"/>
</dbReference>
<gene>
    <name evidence="1" type="ORF">GM415_07885</name>
</gene>